<evidence type="ECO:0000313" key="6">
    <source>
        <dbReference type="Proteomes" id="UP000215509"/>
    </source>
</evidence>
<dbReference type="SMART" id="SM00345">
    <property type="entry name" value="HTH_GNTR"/>
    <property type="match status" value="1"/>
</dbReference>
<dbReference type="InterPro" id="IPR008920">
    <property type="entry name" value="TF_FadR/GntR_C"/>
</dbReference>
<dbReference type="GO" id="GO:0003677">
    <property type="term" value="F:DNA binding"/>
    <property type="evidence" value="ECO:0007669"/>
    <property type="project" value="UniProtKB-KW"/>
</dbReference>
<keyword evidence="6" id="KW-1185">Reference proteome</keyword>
<dbReference type="OrthoDB" id="214086at2"/>
<sequence length="237" mass="26849">MEIQKVSSRKIYEVIADQIKEQIVSGALSPGHKLPSTKELSEKFQVGRSTVREALSALKAMGLVEIHQGEGSYVRSIESEDVDLPAFDSILMSRETVVELIEARKALEISNAALAAEKRTDEDIAKFEEIIRNMEHFLGNEEEGERSDVLFHLTLAQATHNSIMARMIDSISTQMQAAIKETRRLQMYSSETVSKQLWVEHKAIFEAIRDKDPAGAQEAMRRHLFHVEQVLLKFLKQ</sequence>
<dbReference type="PROSITE" id="PS50949">
    <property type="entry name" value="HTH_GNTR"/>
    <property type="match status" value="1"/>
</dbReference>
<evidence type="ECO:0000256" key="3">
    <source>
        <dbReference type="ARBA" id="ARBA00023163"/>
    </source>
</evidence>
<keyword evidence="1" id="KW-0805">Transcription regulation</keyword>
<evidence type="ECO:0000313" key="5">
    <source>
        <dbReference type="EMBL" id="OXM84209.1"/>
    </source>
</evidence>
<dbReference type="Proteomes" id="UP000215509">
    <property type="component" value="Unassembled WGS sequence"/>
</dbReference>
<comment type="caution">
    <text evidence="5">The sequence shown here is derived from an EMBL/GenBank/DDBJ whole genome shotgun (WGS) entry which is preliminary data.</text>
</comment>
<accession>A0A229UMU6</accession>
<dbReference type="RefSeq" id="WP_094016781.1">
    <property type="nucleotide sequence ID" value="NZ_NMQW01000033.1"/>
</dbReference>
<dbReference type="InterPro" id="IPR011711">
    <property type="entry name" value="GntR_C"/>
</dbReference>
<dbReference type="CDD" id="cd07377">
    <property type="entry name" value="WHTH_GntR"/>
    <property type="match status" value="1"/>
</dbReference>
<proteinExistence type="predicted"/>
<dbReference type="SUPFAM" id="SSF48008">
    <property type="entry name" value="GntR ligand-binding domain-like"/>
    <property type="match status" value="1"/>
</dbReference>
<keyword evidence="3" id="KW-0804">Transcription</keyword>
<dbReference type="Pfam" id="PF00392">
    <property type="entry name" value="GntR"/>
    <property type="match status" value="1"/>
</dbReference>
<dbReference type="SMART" id="SM00895">
    <property type="entry name" value="FCD"/>
    <property type="match status" value="1"/>
</dbReference>
<protein>
    <submittedName>
        <fullName evidence="5">GntR family transcriptional regulator</fullName>
    </submittedName>
</protein>
<dbReference type="SUPFAM" id="SSF46785">
    <property type="entry name" value="Winged helix' DNA-binding domain"/>
    <property type="match status" value="1"/>
</dbReference>
<dbReference type="PANTHER" id="PTHR43537">
    <property type="entry name" value="TRANSCRIPTIONAL REGULATOR, GNTR FAMILY"/>
    <property type="match status" value="1"/>
</dbReference>
<evidence type="ECO:0000256" key="1">
    <source>
        <dbReference type="ARBA" id="ARBA00023015"/>
    </source>
</evidence>
<dbReference type="Gene3D" id="1.20.120.530">
    <property type="entry name" value="GntR ligand-binding domain-like"/>
    <property type="match status" value="1"/>
</dbReference>
<dbReference type="InterPro" id="IPR036390">
    <property type="entry name" value="WH_DNA-bd_sf"/>
</dbReference>
<dbReference type="Pfam" id="PF07729">
    <property type="entry name" value="FCD"/>
    <property type="match status" value="1"/>
</dbReference>
<dbReference type="InterPro" id="IPR000524">
    <property type="entry name" value="Tscrpt_reg_HTH_GntR"/>
</dbReference>
<keyword evidence="2" id="KW-0238">DNA-binding</keyword>
<evidence type="ECO:0000256" key="2">
    <source>
        <dbReference type="ARBA" id="ARBA00023125"/>
    </source>
</evidence>
<dbReference type="GO" id="GO:0003700">
    <property type="term" value="F:DNA-binding transcription factor activity"/>
    <property type="evidence" value="ECO:0007669"/>
    <property type="project" value="InterPro"/>
</dbReference>
<dbReference type="Gene3D" id="1.10.10.10">
    <property type="entry name" value="Winged helix-like DNA-binding domain superfamily/Winged helix DNA-binding domain"/>
    <property type="match status" value="1"/>
</dbReference>
<evidence type="ECO:0000259" key="4">
    <source>
        <dbReference type="PROSITE" id="PS50949"/>
    </source>
</evidence>
<dbReference type="InterPro" id="IPR036388">
    <property type="entry name" value="WH-like_DNA-bd_sf"/>
</dbReference>
<reference evidence="5 6" key="1">
    <citation type="submission" date="2017-07" db="EMBL/GenBank/DDBJ databases">
        <title>Genome sequencing and assembly of Paenibacillus rigui.</title>
        <authorList>
            <person name="Mayilraj S."/>
        </authorList>
    </citation>
    <scope>NUCLEOTIDE SEQUENCE [LARGE SCALE GENOMIC DNA]</scope>
    <source>
        <strain evidence="5 6">JCM 16352</strain>
    </source>
</reference>
<dbReference type="EMBL" id="NMQW01000033">
    <property type="protein sequence ID" value="OXM84209.1"/>
    <property type="molecule type" value="Genomic_DNA"/>
</dbReference>
<dbReference type="PANTHER" id="PTHR43537:SF5">
    <property type="entry name" value="UXU OPERON TRANSCRIPTIONAL REGULATOR"/>
    <property type="match status" value="1"/>
</dbReference>
<dbReference type="AlphaFoldDB" id="A0A229UMU6"/>
<dbReference type="PRINTS" id="PR00035">
    <property type="entry name" value="HTHGNTR"/>
</dbReference>
<name>A0A229UMU6_9BACL</name>
<gene>
    <name evidence="5" type="ORF">CF651_20700</name>
</gene>
<organism evidence="5 6">
    <name type="scientific">Paenibacillus rigui</name>
    <dbReference type="NCBI Taxonomy" id="554312"/>
    <lineage>
        <taxon>Bacteria</taxon>
        <taxon>Bacillati</taxon>
        <taxon>Bacillota</taxon>
        <taxon>Bacilli</taxon>
        <taxon>Bacillales</taxon>
        <taxon>Paenibacillaceae</taxon>
        <taxon>Paenibacillus</taxon>
    </lineage>
</organism>
<feature type="domain" description="HTH gntR-type" evidence="4">
    <location>
        <begin position="9"/>
        <end position="77"/>
    </location>
</feature>